<evidence type="ECO:0000313" key="6">
    <source>
        <dbReference type="RefSeq" id="XP_031417660.1"/>
    </source>
</evidence>
<dbReference type="GO" id="GO:0016020">
    <property type="term" value="C:membrane"/>
    <property type="evidence" value="ECO:0007669"/>
    <property type="project" value="TreeGrafter"/>
</dbReference>
<name>A0A6P3VY70_CLUHA</name>
<dbReference type="RefSeq" id="XP_031417662.1">
    <property type="nucleotide sequence ID" value="XM_031561802.2"/>
</dbReference>
<organism evidence="4 5">
    <name type="scientific">Clupea harengus</name>
    <name type="common">Atlantic herring</name>
    <dbReference type="NCBI Taxonomy" id="7950"/>
    <lineage>
        <taxon>Eukaryota</taxon>
        <taxon>Metazoa</taxon>
        <taxon>Chordata</taxon>
        <taxon>Craniata</taxon>
        <taxon>Vertebrata</taxon>
        <taxon>Euteleostomi</taxon>
        <taxon>Actinopterygii</taxon>
        <taxon>Neopterygii</taxon>
        <taxon>Teleostei</taxon>
        <taxon>Clupei</taxon>
        <taxon>Clupeiformes</taxon>
        <taxon>Clupeoidei</taxon>
        <taxon>Clupeidae</taxon>
        <taxon>Clupea</taxon>
    </lineage>
</organism>
<dbReference type="PANTHER" id="PTHR43798:SF14">
    <property type="entry name" value="SERINE HYDROLASE-LIKE PROTEIN DDB_G0286239"/>
    <property type="match status" value="1"/>
</dbReference>
<evidence type="ECO:0000259" key="3">
    <source>
        <dbReference type="Pfam" id="PF00561"/>
    </source>
</evidence>
<dbReference type="Proteomes" id="UP000515152">
    <property type="component" value="Chromosome 24"/>
</dbReference>
<protein>
    <submittedName>
        <fullName evidence="5 6">Serine hydrolase-like protein</fullName>
    </submittedName>
</protein>
<keyword evidence="2" id="KW-0378">Hydrolase</keyword>
<dbReference type="GO" id="GO:0016787">
    <property type="term" value="F:hydrolase activity"/>
    <property type="evidence" value="ECO:0007669"/>
    <property type="project" value="UniProtKB-KW"/>
</dbReference>
<dbReference type="AlphaFoldDB" id="A0A6P3VY70"/>
<evidence type="ECO:0000313" key="7">
    <source>
        <dbReference type="RefSeq" id="XP_031417661.1"/>
    </source>
</evidence>
<accession>A0A6P3VY70</accession>
<evidence type="ECO:0000313" key="4">
    <source>
        <dbReference type="Proteomes" id="UP000515152"/>
    </source>
</evidence>
<dbReference type="PRINTS" id="PR00111">
    <property type="entry name" value="ABHYDROLASE"/>
</dbReference>
<evidence type="ECO:0000313" key="9">
    <source>
        <dbReference type="RefSeq" id="XP_031417663.1"/>
    </source>
</evidence>
<dbReference type="InterPro" id="IPR029058">
    <property type="entry name" value="AB_hydrolase_fold"/>
</dbReference>
<keyword evidence="4" id="KW-1185">Reference proteome</keyword>
<proteinExistence type="inferred from homology"/>
<sequence>MKRAASEFRLPVPWGELRGQVWGPEEGRPILCLHGWADNSGSFNTLIPLLPQEWRCVAVDMAGHGLSSPRPPGVFYTFPAYITDVRRVVEALQWKRFSILGHSMGGNVAGMFSALFPEMVEGLVLLDSYGFLPTNTNELPGIVRQGIEEMVRLEETEKDGKKERIYTYEKAMQRLMAANPHLSEQSAKNLLERGIREVEGGFVFTRDFRLNLKNVTRNSLEQCLEYQSRIQARVLLLMADAGLNKSFPLPEGCSESLMNGYQRSKNMKVMTVSGDHHVHMNQPEGLVPIITDFLQSVGSAQATENTAKL</sequence>
<dbReference type="SUPFAM" id="SSF53474">
    <property type="entry name" value="alpha/beta-Hydrolases"/>
    <property type="match status" value="1"/>
</dbReference>
<feature type="domain" description="AB hydrolase-1" evidence="3">
    <location>
        <begin position="29"/>
        <end position="136"/>
    </location>
</feature>
<dbReference type="GeneID" id="105901552"/>
<dbReference type="InterPro" id="IPR000073">
    <property type="entry name" value="AB_hydrolase_1"/>
</dbReference>
<dbReference type="CTD" id="94009"/>
<comment type="similarity">
    <text evidence="1">Belongs to the AB hydrolase superfamily.</text>
</comment>
<evidence type="ECO:0000256" key="1">
    <source>
        <dbReference type="ARBA" id="ARBA00008645"/>
    </source>
</evidence>
<evidence type="ECO:0000313" key="8">
    <source>
        <dbReference type="RefSeq" id="XP_031417662.1"/>
    </source>
</evidence>
<dbReference type="RefSeq" id="XP_031417661.1">
    <property type="nucleotide sequence ID" value="XM_031561801.2"/>
</dbReference>
<dbReference type="Gene3D" id="3.40.50.1820">
    <property type="entry name" value="alpha/beta hydrolase"/>
    <property type="match status" value="1"/>
</dbReference>
<evidence type="ECO:0000313" key="5">
    <source>
        <dbReference type="RefSeq" id="XP_012684482.2"/>
    </source>
</evidence>
<dbReference type="InterPro" id="IPR050266">
    <property type="entry name" value="AB_hydrolase_sf"/>
</dbReference>
<dbReference type="PANTHER" id="PTHR43798">
    <property type="entry name" value="MONOACYLGLYCEROL LIPASE"/>
    <property type="match status" value="1"/>
</dbReference>
<dbReference type="OrthoDB" id="190201at2759"/>
<dbReference type="RefSeq" id="XP_031417660.1">
    <property type="nucleotide sequence ID" value="XM_031561800.2"/>
</dbReference>
<reference evidence="5 6" key="1">
    <citation type="submission" date="2025-04" db="UniProtKB">
        <authorList>
            <consortium name="RefSeq"/>
        </authorList>
    </citation>
    <scope>IDENTIFICATION</scope>
</reference>
<dbReference type="Pfam" id="PF00561">
    <property type="entry name" value="Abhydrolase_1"/>
    <property type="match status" value="1"/>
</dbReference>
<dbReference type="RefSeq" id="XP_031417663.1">
    <property type="nucleotide sequence ID" value="XM_031561803.2"/>
</dbReference>
<evidence type="ECO:0000256" key="2">
    <source>
        <dbReference type="ARBA" id="ARBA00022801"/>
    </source>
</evidence>
<dbReference type="RefSeq" id="XP_012684482.2">
    <property type="nucleotide sequence ID" value="XM_012829028.3"/>
</dbReference>
<dbReference type="KEGG" id="char:105901552"/>
<gene>
    <name evidence="5 6 7 8 9" type="primary">serhl</name>
</gene>